<accession>A0ABR3JJX4</accession>
<feature type="compositionally biased region" description="Acidic residues" evidence="7">
    <location>
        <begin position="145"/>
        <end position="154"/>
    </location>
</feature>
<dbReference type="PANTHER" id="PTHR12632">
    <property type="entry name" value="TRANSCRIPTION FACTOR NF-Y ALPHA-RELATED"/>
    <property type="match status" value="1"/>
</dbReference>
<dbReference type="EMBL" id="JASNQZ010000006">
    <property type="protein sequence ID" value="KAL0956073.1"/>
    <property type="molecule type" value="Genomic_DNA"/>
</dbReference>
<keyword evidence="5 6" id="KW-0539">Nucleus</keyword>
<dbReference type="Gene3D" id="6.10.250.2430">
    <property type="match status" value="1"/>
</dbReference>
<feature type="compositionally biased region" description="Gly residues" evidence="7">
    <location>
        <begin position="439"/>
        <end position="457"/>
    </location>
</feature>
<reference evidence="9" key="1">
    <citation type="submission" date="2024-06" db="EMBL/GenBank/DDBJ databases">
        <title>Multi-omics analyses provide insights into the biosynthesis of the anticancer antibiotic pleurotin in Hohenbuehelia grisea.</title>
        <authorList>
            <person name="Weaver J.A."/>
            <person name="Alberti F."/>
        </authorList>
    </citation>
    <scope>NUCLEOTIDE SEQUENCE [LARGE SCALE GENOMIC DNA]</scope>
    <source>
        <strain evidence="9">T-177</strain>
    </source>
</reference>
<name>A0ABR3JJX4_9AGAR</name>
<organism evidence="8 9">
    <name type="scientific">Hohenbuehelia grisea</name>
    <dbReference type="NCBI Taxonomy" id="104357"/>
    <lineage>
        <taxon>Eukaryota</taxon>
        <taxon>Fungi</taxon>
        <taxon>Dikarya</taxon>
        <taxon>Basidiomycota</taxon>
        <taxon>Agaricomycotina</taxon>
        <taxon>Agaricomycetes</taxon>
        <taxon>Agaricomycetidae</taxon>
        <taxon>Agaricales</taxon>
        <taxon>Pleurotineae</taxon>
        <taxon>Pleurotaceae</taxon>
        <taxon>Hohenbuehelia</taxon>
    </lineage>
</organism>
<keyword evidence="2 6" id="KW-0805">Transcription regulation</keyword>
<dbReference type="SMART" id="SM00521">
    <property type="entry name" value="CBF"/>
    <property type="match status" value="1"/>
</dbReference>
<feature type="compositionally biased region" description="Low complexity" evidence="7">
    <location>
        <begin position="327"/>
        <end position="339"/>
    </location>
</feature>
<dbReference type="InterPro" id="IPR001289">
    <property type="entry name" value="NFYA"/>
</dbReference>
<keyword evidence="4 6" id="KW-0804">Transcription</keyword>
<feature type="region of interest" description="Disordered" evidence="7">
    <location>
        <begin position="378"/>
        <end position="457"/>
    </location>
</feature>
<evidence type="ECO:0000313" key="8">
    <source>
        <dbReference type="EMBL" id="KAL0956073.1"/>
    </source>
</evidence>
<evidence type="ECO:0000256" key="7">
    <source>
        <dbReference type="SAM" id="MobiDB-lite"/>
    </source>
</evidence>
<feature type="compositionally biased region" description="Basic residues" evidence="7">
    <location>
        <begin position="406"/>
        <end position="422"/>
    </location>
</feature>
<evidence type="ECO:0000313" key="9">
    <source>
        <dbReference type="Proteomes" id="UP001556367"/>
    </source>
</evidence>
<feature type="compositionally biased region" description="Low complexity" evidence="7">
    <location>
        <begin position="386"/>
        <end position="401"/>
    </location>
</feature>
<evidence type="ECO:0000256" key="4">
    <source>
        <dbReference type="ARBA" id="ARBA00023163"/>
    </source>
</evidence>
<dbReference type="PROSITE" id="PS51152">
    <property type="entry name" value="NFYA_HAP2_2"/>
    <property type="match status" value="1"/>
</dbReference>
<feature type="compositionally biased region" description="Low complexity" evidence="7">
    <location>
        <begin position="263"/>
        <end position="299"/>
    </location>
</feature>
<comment type="caution">
    <text evidence="8">The sequence shown here is derived from an EMBL/GenBank/DDBJ whole genome shotgun (WGS) entry which is preliminary data.</text>
</comment>
<sequence>MDNVVDQLFPSAYHLHFDHQNNFYNNTTSNSPTNSPPALFIHNDPDHQQPLVNHDDASIDEEPLYVNAKQYYRILKRRVARARLEEVHRLSRQRKPYLHESRHKHAMRRPRGPGGRFLTAEEIAAQKAANGGELPGSSTVRSPDAGDEDDEDDAPASPELAHHHHHHRAGAQSTDSQTQSPPIRSPQIPTPQPAIELHQQPVPSPATASQDQRAGVFARAHPQAAPDGGMGSMLGLAAAYRPLNPTTAGVPVGSSHIRPKPGPSQASSQQQPPHQQSQQSQQHHGHAHASQGQSQVQPGHSHHGHGHGHGHQHTQVSAMQAIHPQLGHPMGGSSSSAGPFGAGGSMQHSHNHSGHPGHGMGVSMNLGVPSVSVKAASASNGPITLSSPYLQSPHQHSHSQPQPQPRLHHVPHPHAHARHHHSLSYYSQQQHDNVNVGDGADGMGPFGSQGGMQGGAE</sequence>
<evidence type="ECO:0000256" key="3">
    <source>
        <dbReference type="ARBA" id="ARBA00023125"/>
    </source>
</evidence>
<evidence type="ECO:0000256" key="6">
    <source>
        <dbReference type="RuleBase" id="RU367155"/>
    </source>
</evidence>
<feature type="compositionally biased region" description="Basic residues" evidence="7">
    <location>
        <begin position="95"/>
        <end position="111"/>
    </location>
</feature>
<proteinExistence type="inferred from homology"/>
<evidence type="ECO:0000256" key="5">
    <source>
        <dbReference type="ARBA" id="ARBA00023242"/>
    </source>
</evidence>
<dbReference type="Pfam" id="PF02045">
    <property type="entry name" value="CBFB_NFYA"/>
    <property type="match status" value="1"/>
</dbReference>
<gene>
    <name evidence="8" type="ORF">HGRIS_002242</name>
</gene>
<feature type="compositionally biased region" description="Basic residues" evidence="7">
    <location>
        <begin position="300"/>
        <end position="312"/>
    </location>
</feature>
<keyword evidence="3 6" id="KW-0238">DNA-binding</keyword>
<feature type="region of interest" description="Disordered" evidence="7">
    <location>
        <begin position="247"/>
        <end position="365"/>
    </location>
</feature>
<evidence type="ECO:0000256" key="2">
    <source>
        <dbReference type="ARBA" id="ARBA00023015"/>
    </source>
</evidence>
<feature type="compositionally biased region" description="Polar residues" evidence="7">
    <location>
        <begin position="171"/>
        <end position="182"/>
    </location>
</feature>
<comment type="similarity">
    <text evidence="6">Belongs to the NFYA/HAP2 subunit family.</text>
</comment>
<feature type="region of interest" description="Disordered" evidence="7">
    <location>
        <begin position="128"/>
        <end position="215"/>
    </location>
</feature>
<comment type="function">
    <text evidence="6">Component of the sequence-specific heterotrimeric transcription factor (NF-Y) which specifically recognizes a 5'-CCAAT-3' box motif found in the promoters of its target genes.</text>
</comment>
<protein>
    <recommendedName>
        <fullName evidence="6">Transcriptional activator HAP2</fullName>
    </recommendedName>
</protein>
<evidence type="ECO:0000256" key="1">
    <source>
        <dbReference type="ARBA" id="ARBA00004123"/>
    </source>
</evidence>
<dbReference type="Proteomes" id="UP001556367">
    <property type="component" value="Unassembled WGS sequence"/>
</dbReference>
<feature type="region of interest" description="Disordered" evidence="7">
    <location>
        <begin position="95"/>
        <end position="116"/>
    </location>
</feature>
<keyword evidence="9" id="KW-1185">Reference proteome</keyword>
<comment type="subunit">
    <text evidence="6">Heterotrimer.</text>
</comment>
<comment type="subcellular location">
    <subcellularLocation>
        <location evidence="1 6">Nucleus</location>
    </subcellularLocation>
</comment>
<dbReference type="PRINTS" id="PR00616">
    <property type="entry name" value="CCAATSUBUNTB"/>
</dbReference>